<feature type="compositionally biased region" description="Polar residues" evidence="1">
    <location>
        <begin position="50"/>
        <end position="59"/>
    </location>
</feature>
<organism evidence="2 3">
    <name type="scientific">Smittium mucronatum</name>
    <dbReference type="NCBI Taxonomy" id="133383"/>
    <lineage>
        <taxon>Eukaryota</taxon>
        <taxon>Fungi</taxon>
        <taxon>Fungi incertae sedis</taxon>
        <taxon>Zoopagomycota</taxon>
        <taxon>Kickxellomycotina</taxon>
        <taxon>Harpellomycetes</taxon>
        <taxon>Harpellales</taxon>
        <taxon>Legeriomycetaceae</taxon>
        <taxon>Smittium</taxon>
    </lineage>
</organism>
<comment type="caution">
    <text evidence="2">The sequence shown here is derived from an EMBL/GenBank/DDBJ whole genome shotgun (WGS) entry which is preliminary data.</text>
</comment>
<sequence>MTVFLKPFSGQYKQSFSWADDFYSSEDEEKQNKSSTPSKNSKPNEPLLQNPPSNTTDPVTFNGKIPITKPATKTEAPVTNGSIRRISKTNNFKNNNIPEAISSHKTARNFKTPNTSTLGNRAPNNTFSPPFHKKAPFSNFTKEKNTLSSIDTKPAATSVLNTTPNKPRQVYKPTVPNSSSKYKPATTALPASGLSSDTSFEETQKLSNGDTSLSASSSNSTVSLEPVEPSPKSPHGQSASISSSITLSDQDIAAWEKEWADFCSSGGLESQPTNASPTITPVAISSAPIHSVTPKPSVPSTYARPQDNIHDIATRGLHVVSVIIPVSEFRSVPIHLHQSDNPDSVSANFCKTWKIPLSRKQNLANLLRQHLKVASEYQF</sequence>
<reference evidence="2 3" key="1">
    <citation type="journal article" date="2016" name="Mol. Biol. Evol.">
        <title>Genome-Wide Survey of Gut Fungi (Harpellales) Reveals the First Horizontally Transferred Ubiquitin Gene from a Mosquito Host.</title>
        <authorList>
            <person name="Wang Y."/>
            <person name="White M.M."/>
            <person name="Kvist S."/>
            <person name="Moncalvo J.M."/>
        </authorList>
    </citation>
    <scope>NUCLEOTIDE SEQUENCE [LARGE SCALE GENOMIC DNA]</scope>
    <source>
        <strain evidence="2 3">ALG-7-W6</strain>
    </source>
</reference>
<name>A0A1R0GRF1_9FUNG</name>
<dbReference type="OrthoDB" id="10345552at2759"/>
<evidence type="ECO:0000313" key="3">
    <source>
        <dbReference type="Proteomes" id="UP000187455"/>
    </source>
</evidence>
<evidence type="ECO:0000256" key="1">
    <source>
        <dbReference type="SAM" id="MobiDB-lite"/>
    </source>
</evidence>
<feature type="compositionally biased region" description="Low complexity" evidence="1">
    <location>
        <begin position="233"/>
        <end position="244"/>
    </location>
</feature>
<dbReference type="Proteomes" id="UP000187455">
    <property type="component" value="Unassembled WGS sequence"/>
</dbReference>
<gene>
    <name evidence="2" type="ORF">AYI68_g6467</name>
</gene>
<feature type="compositionally biased region" description="Polar residues" evidence="1">
    <location>
        <begin position="109"/>
        <end position="128"/>
    </location>
</feature>
<proteinExistence type="predicted"/>
<keyword evidence="3" id="KW-1185">Reference proteome</keyword>
<dbReference type="AlphaFoldDB" id="A0A1R0GRF1"/>
<dbReference type="EMBL" id="LSSL01004425">
    <property type="protein sequence ID" value="OLY79464.1"/>
    <property type="molecule type" value="Genomic_DNA"/>
</dbReference>
<protein>
    <submittedName>
        <fullName evidence="2">Uncharacterized protein</fullName>
    </submittedName>
</protein>
<feature type="compositionally biased region" description="Low complexity" evidence="1">
    <location>
        <begin position="206"/>
        <end position="224"/>
    </location>
</feature>
<evidence type="ECO:0000313" key="2">
    <source>
        <dbReference type="EMBL" id="OLY79464.1"/>
    </source>
</evidence>
<feature type="region of interest" description="Disordered" evidence="1">
    <location>
        <begin position="23"/>
        <end position="80"/>
    </location>
</feature>
<feature type="region of interest" description="Disordered" evidence="1">
    <location>
        <begin position="109"/>
        <end position="132"/>
    </location>
</feature>
<feature type="region of interest" description="Disordered" evidence="1">
    <location>
        <begin position="145"/>
        <end position="244"/>
    </location>
</feature>
<accession>A0A1R0GRF1</accession>
<feature type="compositionally biased region" description="Low complexity" evidence="1">
    <location>
        <begin position="33"/>
        <end position="46"/>
    </location>
</feature>